<evidence type="ECO:0000313" key="2">
    <source>
        <dbReference type="Proteomes" id="UP000503129"/>
    </source>
</evidence>
<accession>A0A856MKE9</accession>
<dbReference type="Proteomes" id="UP000503129">
    <property type="component" value="Chromosome"/>
</dbReference>
<reference evidence="1 2" key="1">
    <citation type="submission" date="2018-06" db="EMBL/GenBank/DDBJ databases">
        <title>Comparative genomics of Brasilonema spp. strains.</title>
        <authorList>
            <person name="Alvarenga D.O."/>
            <person name="Fiore M.F."/>
            <person name="Varani A.M."/>
        </authorList>
    </citation>
    <scope>NUCLEOTIDE SEQUENCE [LARGE SCALE GENOMIC DNA]</scope>
    <source>
        <strain evidence="1 2">CENA114</strain>
    </source>
</reference>
<dbReference type="KEGG" id="bsen:DP114_31570"/>
<dbReference type="EMBL" id="CP030118">
    <property type="protein sequence ID" value="QDL11833.1"/>
    <property type="molecule type" value="Genomic_DNA"/>
</dbReference>
<organism evidence="1 2">
    <name type="scientific">Brasilonema sennae CENA114</name>
    <dbReference type="NCBI Taxonomy" id="415709"/>
    <lineage>
        <taxon>Bacteria</taxon>
        <taxon>Bacillati</taxon>
        <taxon>Cyanobacteriota</taxon>
        <taxon>Cyanophyceae</taxon>
        <taxon>Nostocales</taxon>
        <taxon>Scytonemataceae</taxon>
        <taxon>Brasilonema</taxon>
        <taxon>Bromeliae group (in: Brasilonema)</taxon>
    </lineage>
</organism>
<keyword evidence="2" id="KW-1185">Reference proteome</keyword>
<dbReference type="AlphaFoldDB" id="A0A856MKE9"/>
<proteinExistence type="predicted"/>
<name>A0A856MKE9_9CYAN</name>
<gene>
    <name evidence="1" type="ORF">DP114_31570</name>
</gene>
<sequence length="89" mass="10047">MNIEYLWLFTADRYYSLFLAHVSQTGKFNLFLIHSPLSKYVSVLIRIEFGQNTEGRMSPKDFDACFVTMVSDSAIENSAVSATCPQGIL</sequence>
<evidence type="ECO:0000313" key="1">
    <source>
        <dbReference type="EMBL" id="QDL11833.1"/>
    </source>
</evidence>
<protein>
    <submittedName>
        <fullName evidence="1">Uncharacterized protein</fullName>
    </submittedName>
</protein>